<dbReference type="InterPro" id="IPR050479">
    <property type="entry name" value="CYP11_CYP27_families"/>
</dbReference>
<organism evidence="9 10">
    <name type="scientific">Tegillarca granosa</name>
    <name type="common">Malaysian cockle</name>
    <name type="synonym">Anadara granosa</name>
    <dbReference type="NCBI Taxonomy" id="220873"/>
    <lineage>
        <taxon>Eukaryota</taxon>
        <taxon>Metazoa</taxon>
        <taxon>Spiralia</taxon>
        <taxon>Lophotrochozoa</taxon>
        <taxon>Mollusca</taxon>
        <taxon>Bivalvia</taxon>
        <taxon>Autobranchia</taxon>
        <taxon>Pteriomorphia</taxon>
        <taxon>Arcoida</taxon>
        <taxon>Arcoidea</taxon>
        <taxon>Arcidae</taxon>
        <taxon>Tegillarca</taxon>
    </lineage>
</organism>
<protein>
    <submittedName>
        <fullName evidence="9">Uncharacterized protein</fullName>
    </submittedName>
</protein>
<keyword evidence="6 8" id="KW-0408">Iron</keyword>
<dbReference type="InterPro" id="IPR036396">
    <property type="entry name" value="Cyt_P450_sf"/>
</dbReference>
<evidence type="ECO:0000256" key="1">
    <source>
        <dbReference type="ARBA" id="ARBA00001971"/>
    </source>
</evidence>
<sequence>MDFSTMTSLTKARIIVRILNVHMGPLKTFNREIHNLRTLAHSFYGATNAEPYSSTSVKRFQDIPGPRGIYSIPYTKYGFPKAYLVFRELHKKYGRIVRVKMGFQWHVILFDPEFIYTTISHEGKYPVRIVPPIMTAYAKRHGFGKSFSSAQGKDWSNLRGIIQHKLKPTEISKYIPIQSACTDDLVHWLSMNNDEKLDVEDTIRRFVSDATAAVGFNAKMGFLKDKGKNEENEIFLKSTRQMMHMIGESFYKFPFYLFFKTNFYNRYEEAANYVYRYGFKRIKESTTGSSENKQELNILNSLLTDKSMPVDIIPYAITGMVFSGLETTTRPILWTLWLLGSHKEKQQKIYEEITTNVPDGELTFDRLRHLPYLKACIKELIFPSLNGTVRVIPDDMTLDNYHIPKGTPVHFGLNSLCNSEEYFVCPEQFIPERWLPEEKDRNKIRLMAMCVQPFGFGKRNCPGRRIAEQLIHITLIKILQNFELSVPDEARDVGLYYHTLAFPEKPIKINFTKRKRDFKELAPHLNSCRRVKPVHRCRTVKMIVKILKTRDKKKTLQGSDS</sequence>
<accession>A0ABQ9FF26</accession>
<keyword evidence="5 8" id="KW-0560">Oxidoreductase</keyword>
<keyword evidence="3 8" id="KW-0349">Heme</keyword>
<dbReference type="InterPro" id="IPR017972">
    <property type="entry name" value="Cyt_P450_CS"/>
</dbReference>
<evidence type="ECO:0000313" key="9">
    <source>
        <dbReference type="EMBL" id="KAJ8314860.1"/>
    </source>
</evidence>
<comment type="caution">
    <text evidence="9">The sequence shown here is derived from an EMBL/GenBank/DDBJ whole genome shotgun (WGS) entry which is preliminary data.</text>
</comment>
<gene>
    <name evidence="9" type="ORF">KUTeg_007010</name>
</gene>
<dbReference type="PRINTS" id="PR00385">
    <property type="entry name" value="P450"/>
</dbReference>
<reference evidence="9 10" key="1">
    <citation type="submission" date="2022-12" db="EMBL/GenBank/DDBJ databases">
        <title>Chromosome-level genome of Tegillarca granosa.</title>
        <authorList>
            <person name="Kim J."/>
        </authorList>
    </citation>
    <scope>NUCLEOTIDE SEQUENCE [LARGE SCALE GENOMIC DNA]</scope>
    <source>
        <strain evidence="9">Teg-2019</strain>
        <tissue evidence="9">Adductor muscle</tissue>
    </source>
</reference>
<keyword evidence="10" id="KW-1185">Reference proteome</keyword>
<dbReference type="PRINTS" id="PR00463">
    <property type="entry name" value="EP450I"/>
</dbReference>
<evidence type="ECO:0000256" key="5">
    <source>
        <dbReference type="ARBA" id="ARBA00023002"/>
    </source>
</evidence>
<evidence type="ECO:0000256" key="3">
    <source>
        <dbReference type="ARBA" id="ARBA00022617"/>
    </source>
</evidence>
<evidence type="ECO:0000256" key="2">
    <source>
        <dbReference type="ARBA" id="ARBA00010617"/>
    </source>
</evidence>
<evidence type="ECO:0000256" key="7">
    <source>
        <dbReference type="ARBA" id="ARBA00023033"/>
    </source>
</evidence>
<evidence type="ECO:0000256" key="4">
    <source>
        <dbReference type="ARBA" id="ARBA00022723"/>
    </source>
</evidence>
<dbReference type="CDD" id="cd11054">
    <property type="entry name" value="CYP24A1-like"/>
    <property type="match status" value="1"/>
</dbReference>
<evidence type="ECO:0000313" key="10">
    <source>
        <dbReference type="Proteomes" id="UP001217089"/>
    </source>
</evidence>
<dbReference type="PANTHER" id="PTHR24279:SF120">
    <property type="entry name" value="CYTOCHROME P450"/>
    <property type="match status" value="1"/>
</dbReference>
<dbReference type="Pfam" id="PF00067">
    <property type="entry name" value="p450"/>
    <property type="match status" value="1"/>
</dbReference>
<dbReference type="Proteomes" id="UP001217089">
    <property type="component" value="Unassembled WGS sequence"/>
</dbReference>
<comment type="similarity">
    <text evidence="2 8">Belongs to the cytochrome P450 family.</text>
</comment>
<dbReference type="EMBL" id="JARBDR010000337">
    <property type="protein sequence ID" value="KAJ8314860.1"/>
    <property type="molecule type" value="Genomic_DNA"/>
</dbReference>
<keyword evidence="7 8" id="KW-0503">Monooxygenase</keyword>
<dbReference type="PANTHER" id="PTHR24279">
    <property type="entry name" value="CYTOCHROME P450"/>
    <property type="match status" value="1"/>
</dbReference>
<proteinExistence type="inferred from homology"/>
<dbReference type="Gene3D" id="1.10.630.10">
    <property type="entry name" value="Cytochrome P450"/>
    <property type="match status" value="1"/>
</dbReference>
<dbReference type="SUPFAM" id="SSF48264">
    <property type="entry name" value="Cytochrome P450"/>
    <property type="match status" value="1"/>
</dbReference>
<comment type="cofactor">
    <cofactor evidence="1">
        <name>heme</name>
        <dbReference type="ChEBI" id="CHEBI:30413"/>
    </cofactor>
</comment>
<dbReference type="InterPro" id="IPR001128">
    <property type="entry name" value="Cyt_P450"/>
</dbReference>
<evidence type="ECO:0000256" key="8">
    <source>
        <dbReference type="RuleBase" id="RU000461"/>
    </source>
</evidence>
<name>A0ABQ9FF26_TEGGR</name>
<dbReference type="PROSITE" id="PS00086">
    <property type="entry name" value="CYTOCHROME_P450"/>
    <property type="match status" value="1"/>
</dbReference>
<evidence type="ECO:0000256" key="6">
    <source>
        <dbReference type="ARBA" id="ARBA00023004"/>
    </source>
</evidence>
<dbReference type="InterPro" id="IPR002401">
    <property type="entry name" value="Cyt_P450_E_grp-I"/>
</dbReference>
<keyword evidence="4 8" id="KW-0479">Metal-binding</keyword>